<dbReference type="Proteomes" id="UP000327468">
    <property type="component" value="Chromosome 4"/>
</dbReference>
<evidence type="ECO:0000313" key="2">
    <source>
        <dbReference type="Proteomes" id="UP000327468"/>
    </source>
</evidence>
<keyword evidence="2" id="KW-1185">Reference proteome</keyword>
<reference evidence="1 2" key="1">
    <citation type="submission" date="2019-06" db="EMBL/GenBank/DDBJ databases">
        <title>A chromosome-scale genome assembly of the striped catfish, Pangasianodon hypophthalmus.</title>
        <authorList>
            <person name="Wen M."/>
            <person name="Zahm M."/>
            <person name="Roques C."/>
            <person name="Cabau C."/>
            <person name="Klopp C."/>
            <person name="Donnadieu C."/>
            <person name="Jouanno E."/>
            <person name="Avarre J.-C."/>
            <person name="Campet M."/>
            <person name="Ha T.T.T."/>
            <person name="Dugue R."/>
            <person name="Lampietro C."/>
            <person name="Louis A."/>
            <person name="Herpin A."/>
            <person name="Echchiki A."/>
            <person name="Berthelot C."/>
            <person name="Parey E."/>
            <person name="Roest-Crollius H."/>
            <person name="Braasch I."/>
            <person name="Postlethwait J."/>
            <person name="Bobe J."/>
            <person name="Montfort J."/>
            <person name="Bouchez O."/>
            <person name="Begum T."/>
            <person name="Schartl M."/>
            <person name="Guiguen Y."/>
        </authorList>
    </citation>
    <scope>NUCLEOTIDE SEQUENCE [LARGE SCALE GENOMIC DNA]</scope>
    <source>
        <strain evidence="1 2">Indonesia</strain>
        <tissue evidence="1">Blood</tissue>
    </source>
</reference>
<sequence length="123" mass="14453">MVKTITSLCEDLNTEWVQKVINAYDWCLKKGYTPKQDSSEIQPLYFKQFLDAKTREDCCYLFSQTPAEVFTTQEEKISNICEQISFNVTIQTTTSDCTRNLISLSREFIRKTYNCLRWAFSDN</sequence>
<dbReference type="AlphaFoldDB" id="A0A5N5PJB0"/>
<organism evidence="1 2">
    <name type="scientific">Pangasianodon hypophthalmus</name>
    <name type="common">Striped catfish</name>
    <name type="synonym">Helicophagus hypophthalmus</name>
    <dbReference type="NCBI Taxonomy" id="310915"/>
    <lineage>
        <taxon>Eukaryota</taxon>
        <taxon>Metazoa</taxon>
        <taxon>Chordata</taxon>
        <taxon>Craniata</taxon>
        <taxon>Vertebrata</taxon>
        <taxon>Euteleostomi</taxon>
        <taxon>Actinopterygii</taxon>
        <taxon>Neopterygii</taxon>
        <taxon>Teleostei</taxon>
        <taxon>Ostariophysi</taxon>
        <taxon>Siluriformes</taxon>
        <taxon>Pangasiidae</taxon>
        <taxon>Pangasianodon</taxon>
    </lineage>
</organism>
<comment type="caution">
    <text evidence="1">The sequence shown here is derived from an EMBL/GenBank/DDBJ whole genome shotgun (WGS) entry which is preliminary data.</text>
</comment>
<name>A0A5N5PJB0_PANHP</name>
<protein>
    <submittedName>
        <fullName evidence="1">Uncharacterized protein</fullName>
    </submittedName>
</protein>
<evidence type="ECO:0000313" key="1">
    <source>
        <dbReference type="EMBL" id="KAB5578971.1"/>
    </source>
</evidence>
<proteinExistence type="predicted"/>
<accession>A0A5N5PJB0</accession>
<gene>
    <name evidence="1" type="ORF">PHYPO_G00189160</name>
</gene>
<dbReference type="EMBL" id="VFJC01000005">
    <property type="protein sequence ID" value="KAB5578971.1"/>
    <property type="molecule type" value="Genomic_DNA"/>
</dbReference>